<dbReference type="Proteomes" id="UP000518266">
    <property type="component" value="Unassembled WGS sequence"/>
</dbReference>
<reference evidence="1 2" key="1">
    <citation type="submission" date="2020-03" db="EMBL/GenBank/DDBJ databases">
        <title>Dissostichus mawsoni Genome sequencing and assembly.</title>
        <authorList>
            <person name="Park H."/>
        </authorList>
    </citation>
    <scope>NUCLEOTIDE SEQUENCE [LARGE SCALE GENOMIC DNA]</scope>
    <source>
        <strain evidence="1">DM0001</strain>
        <tissue evidence="1">Muscle</tissue>
    </source>
</reference>
<protein>
    <submittedName>
        <fullName evidence="1">Uncharacterized protein</fullName>
    </submittedName>
</protein>
<accession>A0A7J5Z8S2</accession>
<dbReference type="EMBL" id="JAAKFY010000004">
    <property type="protein sequence ID" value="KAF3858010.1"/>
    <property type="molecule type" value="Genomic_DNA"/>
</dbReference>
<name>A0A7J5Z8S2_DISMA</name>
<evidence type="ECO:0000313" key="1">
    <source>
        <dbReference type="EMBL" id="KAF3858010.1"/>
    </source>
</evidence>
<dbReference type="OrthoDB" id="10066554at2759"/>
<dbReference type="AlphaFoldDB" id="A0A7J5Z8S2"/>
<comment type="caution">
    <text evidence="1">The sequence shown here is derived from an EMBL/GenBank/DDBJ whole genome shotgun (WGS) entry which is preliminary data.</text>
</comment>
<sequence>MICSYLGLHHGRPLGAKRLHRLEEVDHSFVPHPLQHDAERDEDSVYSDWSILSKLFLGFVHLSNEINEAFSSFWHSLFGPVSELELADCSGLSILTQHTLASVTLNSLRMYWGMLYSAMGSTTKYWYLAERSAGQY</sequence>
<proteinExistence type="predicted"/>
<organism evidence="1 2">
    <name type="scientific">Dissostichus mawsoni</name>
    <name type="common">Antarctic cod</name>
    <dbReference type="NCBI Taxonomy" id="36200"/>
    <lineage>
        <taxon>Eukaryota</taxon>
        <taxon>Metazoa</taxon>
        <taxon>Chordata</taxon>
        <taxon>Craniata</taxon>
        <taxon>Vertebrata</taxon>
        <taxon>Euteleostomi</taxon>
        <taxon>Actinopterygii</taxon>
        <taxon>Neopterygii</taxon>
        <taxon>Teleostei</taxon>
        <taxon>Neoteleostei</taxon>
        <taxon>Acanthomorphata</taxon>
        <taxon>Eupercaria</taxon>
        <taxon>Perciformes</taxon>
        <taxon>Notothenioidei</taxon>
        <taxon>Nototheniidae</taxon>
        <taxon>Dissostichus</taxon>
    </lineage>
</organism>
<evidence type="ECO:0000313" key="2">
    <source>
        <dbReference type="Proteomes" id="UP000518266"/>
    </source>
</evidence>
<gene>
    <name evidence="1" type="ORF">F7725_011211</name>
</gene>
<keyword evidence="2" id="KW-1185">Reference proteome</keyword>